<evidence type="ECO:0000256" key="1">
    <source>
        <dbReference type="SAM" id="MobiDB-lite"/>
    </source>
</evidence>
<feature type="region of interest" description="Disordered" evidence="1">
    <location>
        <begin position="101"/>
        <end position="137"/>
    </location>
</feature>
<reference evidence="2 3" key="1">
    <citation type="submission" date="2024-10" db="EMBL/GenBank/DDBJ databases">
        <authorList>
            <person name="Kim D."/>
        </authorList>
    </citation>
    <scope>NUCLEOTIDE SEQUENCE [LARGE SCALE GENOMIC DNA]</scope>
    <source>
        <strain evidence="2">BH-2024</strain>
    </source>
</reference>
<dbReference type="Proteomes" id="UP001620626">
    <property type="component" value="Unassembled WGS sequence"/>
</dbReference>
<gene>
    <name evidence="2" type="ORF">niasHT_007474</name>
</gene>
<feature type="region of interest" description="Disordered" evidence="1">
    <location>
        <begin position="223"/>
        <end position="263"/>
    </location>
</feature>
<protein>
    <submittedName>
        <fullName evidence="2">Uncharacterized protein</fullName>
    </submittedName>
</protein>
<name>A0ABD2LPM2_9BILA</name>
<evidence type="ECO:0000313" key="2">
    <source>
        <dbReference type="EMBL" id="KAL3117071.1"/>
    </source>
</evidence>
<sequence>MTGSFAAFPSAIIFGTKNCHRPPPALPSVLFVFSLVVPFFPFHCAQWMPPQSHAQRQQQQMPLLTSDPMVHGVHHRPSHLGCVLCISCCCMCQPPLTPQPGPFAPPEQPPLVPQPTQQNYAQFSPTNGGGNAQMQPFHQPVFPSQAQQNQQKFGPFAGSPTAGYLSPSSGPVQIDSTQHQQQNMHQMSLSEFGTQTETGGGDPGILRNFQGDQFTDGQRITETRQMNGPFFERIGGEPNYGGQGEGEAENERRKEFKITEKKN</sequence>
<feature type="compositionally biased region" description="Pro residues" evidence="1">
    <location>
        <begin position="101"/>
        <end position="113"/>
    </location>
</feature>
<dbReference type="EMBL" id="JBICBT010000334">
    <property type="protein sequence ID" value="KAL3117071.1"/>
    <property type="molecule type" value="Genomic_DNA"/>
</dbReference>
<keyword evidence="3" id="KW-1185">Reference proteome</keyword>
<evidence type="ECO:0000313" key="3">
    <source>
        <dbReference type="Proteomes" id="UP001620626"/>
    </source>
</evidence>
<organism evidence="2 3">
    <name type="scientific">Heterodera trifolii</name>
    <dbReference type="NCBI Taxonomy" id="157864"/>
    <lineage>
        <taxon>Eukaryota</taxon>
        <taxon>Metazoa</taxon>
        <taxon>Ecdysozoa</taxon>
        <taxon>Nematoda</taxon>
        <taxon>Chromadorea</taxon>
        <taxon>Rhabditida</taxon>
        <taxon>Tylenchina</taxon>
        <taxon>Tylenchomorpha</taxon>
        <taxon>Tylenchoidea</taxon>
        <taxon>Heteroderidae</taxon>
        <taxon>Heteroderinae</taxon>
        <taxon>Heterodera</taxon>
    </lineage>
</organism>
<feature type="compositionally biased region" description="Basic and acidic residues" evidence="1">
    <location>
        <begin position="249"/>
        <end position="263"/>
    </location>
</feature>
<accession>A0ABD2LPM2</accession>
<proteinExistence type="predicted"/>
<comment type="caution">
    <text evidence="2">The sequence shown here is derived from an EMBL/GenBank/DDBJ whole genome shotgun (WGS) entry which is preliminary data.</text>
</comment>
<dbReference type="AlphaFoldDB" id="A0ABD2LPM2"/>
<feature type="compositionally biased region" description="Polar residues" evidence="1">
    <location>
        <begin position="119"/>
        <end position="137"/>
    </location>
</feature>